<dbReference type="VEuPathDB" id="MicrosporidiaDB:CWI39_0702p0010"/>
<dbReference type="Proteomes" id="UP000291404">
    <property type="component" value="Unassembled WGS sequence"/>
</dbReference>
<keyword evidence="3" id="KW-1185">Reference proteome</keyword>
<dbReference type="EMBL" id="PIXR01000702">
    <property type="protein sequence ID" value="TBU05230.1"/>
    <property type="molecule type" value="Genomic_DNA"/>
</dbReference>
<evidence type="ECO:0000313" key="4">
    <source>
        <dbReference type="Proteomes" id="UP000293045"/>
    </source>
</evidence>
<accession>A0A4V2JV99</accession>
<gene>
    <name evidence="1" type="ORF">CWI36_0958p0010</name>
    <name evidence="2" type="ORF">CWI39_0702p0010</name>
</gene>
<dbReference type="VEuPathDB" id="MicrosporidiaDB:CWI36_0958p0010"/>
<dbReference type="AlphaFoldDB" id="A0A4V2JV99"/>
<evidence type="ECO:0000313" key="2">
    <source>
        <dbReference type="EMBL" id="TBU05230.1"/>
    </source>
</evidence>
<name>A0A4V2JV99_9MICR</name>
<protein>
    <submittedName>
        <fullName evidence="1">Uncharacterized protein</fullName>
    </submittedName>
</protein>
<dbReference type="Proteomes" id="UP000293045">
    <property type="component" value="Unassembled WGS sequence"/>
</dbReference>
<proteinExistence type="predicted"/>
<evidence type="ECO:0000313" key="3">
    <source>
        <dbReference type="Proteomes" id="UP000291404"/>
    </source>
</evidence>
<sequence>MQFSNLIWNACIFQYAYFINCADEQEEPLLEHMESENNHKDDHKYQIYSSIRNFSEVILKKRLHKHEHFIDKYHIHCKMNLNQIDTNSESIRITMNDQIYYSRNYVLAWKLDPQYNMSDFIAEMNHSIFICNEYIEAFEKTKHTILKMKFEGDIIYGKIGNIKSNVVFSLYLVQNLATLKNLKTFNRIIGGSSQKSKYKSFILILNERLNSYDRFVIFTEYFKDDGKNFDIGYISVMISQKYSENVLNDTVCYLKNLKVCPIFAKLKLYFLNYKNRIDFSDLDNNPLEYTLYLNGIDILKQVKNEKIKIKESRNTFLGSKLISFFKNEQHNYINDFILPDLRIEIIEKPKHRKILKIKRKDTNNTEVIINIILSMYDYDRYEFVFIFNKNKTMIKSCINYFKNEKWQFKKKNDQNI</sequence>
<comment type="caution">
    <text evidence="1">The sequence shown here is derived from an EMBL/GenBank/DDBJ whole genome shotgun (WGS) entry which is preliminary data.</text>
</comment>
<reference evidence="3 4" key="1">
    <citation type="submission" date="2017-12" db="EMBL/GenBank/DDBJ databases">
        <authorList>
            <person name="Pombert J.-F."/>
            <person name="Haag K.L."/>
            <person name="Ebert D."/>
        </authorList>
    </citation>
    <scope>NUCLEOTIDE SEQUENCE [LARGE SCALE GENOMIC DNA]</scope>
    <source>
        <strain evidence="1">BE-OM-2</strain>
        <strain evidence="2">IL-BN-2</strain>
    </source>
</reference>
<evidence type="ECO:0000313" key="1">
    <source>
        <dbReference type="EMBL" id="TBU03242.1"/>
    </source>
</evidence>
<organism evidence="1 3">
    <name type="scientific">Hamiltosporidium magnivora</name>
    <dbReference type="NCBI Taxonomy" id="148818"/>
    <lineage>
        <taxon>Eukaryota</taxon>
        <taxon>Fungi</taxon>
        <taxon>Fungi incertae sedis</taxon>
        <taxon>Microsporidia</taxon>
        <taxon>Dubosqiidae</taxon>
        <taxon>Hamiltosporidium</taxon>
    </lineage>
</organism>
<dbReference type="EMBL" id="PITI01000958">
    <property type="protein sequence ID" value="TBU03242.1"/>
    <property type="molecule type" value="Genomic_DNA"/>
</dbReference>